<dbReference type="Proteomes" id="UP000190166">
    <property type="component" value="Unassembled WGS sequence"/>
</dbReference>
<dbReference type="STRING" id="393003.SAMN05660461_1139"/>
<keyword evidence="9" id="KW-1185">Reference proteome</keyword>
<dbReference type="GO" id="GO:0016987">
    <property type="term" value="F:sigma factor activity"/>
    <property type="evidence" value="ECO:0007669"/>
    <property type="project" value="UniProtKB-KW"/>
</dbReference>
<gene>
    <name evidence="8" type="ORF">SAMN05660461_1139</name>
</gene>
<evidence type="ECO:0000259" key="7">
    <source>
        <dbReference type="Pfam" id="PF08281"/>
    </source>
</evidence>
<dbReference type="Pfam" id="PF08281">
    <property type="entry name" value="Sigma70_r4_2"/>
    <property type="match status" value="1"/>
</dbReference>
<dbReference type="RefSeq" id="WP_079468424.1">
    <property type="nucleotide sequence ID" value="NZ_FUZZ01000001.1"/>
</dbReference>
<feature type="domain" description="RNA polymerase sigma-70 region 2" evidence="6">
    <location>
        <begin position="31"/>
        <end position="98"/>
    </location>
</feature>
<dbReference type="EMBL" id="FUZZ01000001">
    <property type="protein sequence ID" value="SKC98252.1"/>
    <property type="molecule type" value="Genomic_DNA"/>
</dbReference>
<dbReference type="InterPro" id="IPR013325">
    <property type="entry name" value="RNA_pol_sigma_r2"/>
</dbReference>
<dbReference type="Gene3D" id="1.10.10.10">
    <property type="entry name" value="Winged helix-like DNA-binding domain superfamily/Winged helix DNA-binding domain"/>
    <property type="match status" value="1"/>
</dbReference>
<dbReference type="SUPFAM" id="SSF88946">
    <property type="entry name" value="Sigma2 domain of RNA polymerase sigma factors"/>
    <property type="match status" value="1"/>
</dbReference>
<evidence type="ECO:0000313" key="9">
    <source>
        <dbReference type="Proteomes" id="UP000190166"/>
    </source>
</evidence>
<dbReference type="InterPro" id="IPR039425">
    <property type="entry name" value="RNA_pol_sigma-70-like"/>
</dbReference>
<evidence type="ECO:0000256" key="2">
    <source>
        <dbReference type="ARBA" id="ARBA00023015"/>
    </source>
</evidence>
<dbReference type="Gene3D" id="1.10.1740.10">
    <property type="match status" value="1"/>
</dbReference>
<reference evidence="8 9" key="1">
    <citation type="submission" date="2017-02" db="EMBL/GenBank/DDBJ databases">
        <authorList>
            <person name="Peterson S.W."/>
        </authorList>
    </citation>
    <scope>NUCLEOTIDE SEQUENCE [LARGE SCALE GENOMIC DNA]</scope>
    <source>
        <strain evidence="8 9">DSM 18108</strain>
    </source>
</reference>
<dbReference type="InterPro" id="IPR013249">
    <property type="entry name" value="RNA_pol_sigma70_r4_t2"/>
</dbReference>
<dbReference type="GO" id="GO:0006352">
    <property type="term" value="P:DNA-templated transcription initiation"/>
    <property type="evidence" value="ECO:0007669"/>
    <property type="project" value="InterPro"/>
</dbReference>
<keyword evidence="4" id="KW-0238">DNA-binding</keyword>
<organism evidence="8 9">
    <name type="scientific">Chitinophaga ginsengisegetis</name>
    <dbReference type="NCBI Taxonomy" id="393003"/>
    <lineage>
        <taxon>Bacteria</taxon>
        <taxon>Pseudomonadati</taxon>
        <taxon>Bacteroidota</taxon>
        <taxon>Chitinophagia</taxon>
        <taxon>Chitinophagales</taxon>
        <taxon>Chitinophagaceae</taxon>
        <taxon>Chitinophaga</taxon>
    </lineage>
</organism>
<dbReference type="InterPro" id="IPR014284">
    <property type="entry name" value="RNA_pol_sigma-70_dom"/>
</dbReference>
<evidence type="ECO:0000259" key="6">
    <source>
        <dbReference type="Pfam" id="PF04542"/>
    </source>
</evidence>
<evidence type="ECO:0000256" key="3">
    <source>
        <dbReference type="ARBA" id="ARBA00023082"/>
    </source>
</evidence>
<dbReference type="InterPro" id="IPR036388">
    <property type="entry name" value="WH-like_DNA-bd_sf"/>
</dbReference>
<evidence type="ECO:0000256" key="1">
    <source>
        <dbReference type="ARBA" id="ARBA00010641"/>
    </source>
</evidence>
<keyword evidence="5" id="KW-0804">Transcription</keyword>
<dbReference type="Pfam" id="PF04542">
    <property type="entry name" value="Sigma70_r2"/>
    <property type="match status" value="1"/>
</dbReference>
<dbReference type="PANTHER" id="PTHR43133">
    <property type="entry name" value="RNA POLYMERASE ECF-TYPE SIGMA FACTO"/>
    <property type="match status" value="1"/>
</dbReference>
<feature type="domain" description="RNA polymerase sigma factor 70 region 4 type 2" evidence="7">
    <location>
        <begin position="129"/>
        <end position="171"/>
    </location>
</feature>
<sequence length="202" mass="23132">MRGFGIHEDLPGEQELLHRVADGDSTAFAILFKAYKKNLYTTVLHVTGSHEMAEDVLQEVFIKVWMHRERLPGIINFPGWLYKVAEYAGFKVIRNNRRIASGLHVLSNDPLTLPEKDPVDIFIEKEYDQLLEAAIAQLPEKQQLTYRLIKQQGLKRKEVAARLSVSPETVKWNLDQANQSVRKYCMAHMGLTLAFMLVNGLQ</sequence>
<dbReference type="InterPro" id="IPR007627">
    <property type="entry name" value="RNA_pol_sigma70_r2"/>
</dbReference>
<dbReference type="PANTHER" id="PTHR43133:SF8">
    <property type="entry name" value="RNA POLYMERASE SIGMA FACTOR HI_1459-RELATED"/>
    <property type="match status" value="1"/>
</dbReference>
<dbReference type="GO" id="GO:0003677">
    <property type="term" value="F:DNA binding"/>
    <property type="evidence" value="ECO:0007669"/>
    <property type="project" value="UniProtKB-KW"/>
</dbReference>
<evidence type="ECO:0000313" key="8">
    <source>
        <dbReference type="EMBL" id="SKC98252.1"/>
    </source>
</evidence>
<name>A0A1T5ND19_9BACT</name>
<keyword evidence="3" id="KW-0731">Sigma factor</keyword>
<proteinExistence type="inferred from homology"/>
<dbReference type="AlphaFoldDB" id="A0A1T5ND19"/>
<dbReference type="InterPro" id="IPR013324">
    <property type="entry name" value="RNA_pol_sigma_r3/r4-like"/>
</dbReference>
<evidence type="ECO:0000256" key="5">
    <source>
        <dbReference type="ARBA" id="ARBA00023163"/>
    </source>
</evidence>
<protein>
    <submittedName>
        <fullName evidence="8">RNA polymerase sigma-70 factor, ECF subfamily</fullName>
    </submittedName>
</protein>
<keyword evidence="2" id="KW-0805">Transcription regulation</keyword>
<accession>A0A1T5ND19</accession>
<evidence type="ECO:0000256" key="4">
    <source>
        <dbReference type="ARBA" id="ARBA00023125"/>
    </source>
</evidence>
<dbReference type="SUPFAM" id="SSF88659">
    <property type="entry name" value="Sigma3 and sigma4 domains of RNA polymerase sigma factors"/>
    <property type="match status" value="1"/>
</dbReference>
<comment type="similarity">
    <text evidence="1">Belongs to the sigma-70 factor family. ECF subfamily.</text>
</comment>
<dbReference type="NCBIfam" id="TIGR02937">
    <property type="entry name" value="sigma70-ECF"/>
    <property type="match status" value="1"/>
</dbReference>